<feature type="compositionally biased region" description="Polar residues" evidence="1">
    <location>
        <begin position="1"/>
        <end position="14"/>
    </location>
</feature>
<dbReference type="InterPro" id="IPR049675">
    <property type="entry name" value="QatB"/>
</dbReference>
<proteinExistence type="predicted"/>
<evidence type="ECO:0000256" key="1">
    <source>
        <dbReference type="SAM" id="MobiDB-lite"/>
    </source>
</evidence>
<accession>A0A178J4S7</accession>
<dbReference type="NCBIfam" id="NF041924">
    <property type="entry name" value="QatB"/>
    <property type="match status" value="1"/>
</dbReference>
<dbReference type="GeneID" id="78077250"/>
<reference evidence="2" key="2">
    <citation type="submission" date="2022-11" db="EMBL/GenBank/DDBJ databases">
        <title>Role of the vibriolysin VemA secreted by the emergent pathogen Vibrio europaeus in the colonization of Manila clam mucus.</title>
        <authorList>
            <person name="Martinez C."/>
            <person name="Rodriguez S."/>
            <person name="Vences A."/>
            <person name="Barja J.L."/>
            <person name="Toranzo A.E."/>
            <person name="Dubert J."/>
        </authorList>
    </citation>
    <scope>NUCLEOTIDE SEQUENCE</scope>
    <source>
        <strain evidence="2">3454</strain>
    </source>
</reference>
<keyword evidence="5" id="KW-1185">Reference proteome</keyword>
<evidence type="ECO:0000313" key="5">
    <source>
        <dbReference type="Proteomes" id="UP001150001"/>
    </source>
</evidence>
<organism evidence="3 4">
    <name type="scientific">Vibrio europaeus</name>
    <dbReference type="NCBI Taxonomy" id="300876"/>
    <lineage>
        <taxon>Bacteria</taxon>
        <taxon>Pseudomonadati</taxon>
        <taxon>Pseudomonadota</taxon>
        <taxon>Gammaproteobacteria</taxon>
        <taxon>Vibrionales</taxon>
        <taxon>Vibrionaceae</taxon>
        <taxon>Vibrio</taxon>
        <taxon>Vibrio oreintalis group</taxon>
    </lineage>
</organism>
<evidence type="ECO:0000313" key="2">
    <source>
        <dbReference type="EMBL" id="MDC5740264.1"/>
    </source>
</evidence>
<dbReference type="RefSeq" id="WP_069668302.1">
    <property type="nucleotide sequence ID" value="NZ_JAPFIM010000015.1"/>
</dbReference>
<sequence>MGTSTQNKGPNSKNPLVPTWLEGSGGESESQQQQGADALDVVPKPQIKPESGQRFRRPRGEMNRFFRTGDTGAMKNGIRRYVKNTGGKSSAVKRMGSSTKAAGNLLSFLTDVAQRGTDAVAKSFNLTLKPNETADELLLRVSDQICDVSTSNIPDAVTRSAYIETVIEMTTKIGVTDLNTITPEQIKASLSCFIGKSVTERIINDIGNNIVAEKANPEQLRNTLKELGGYIEGCASDAVSNLTSDGLDIMDTALVGKIDEIYTNVFEILESVGGE</sequence>
<reference evidence="3 4" key="1">
    <citation type="submission" date="2016-03" db="EMBL/GenBank/DDBJ databases">
        <title>Draft genome sequence of the Vibrio tubiashii subs. europaeus.</title>
        <authorList>
            <person name="Spinard E."/>
            <person name="Dubert J."/>
            <person name="Nelson D.R."/>
            <person name="Barja J.L."/>
        </authorList>
    </citation>
    <scope>NUCLEOTIDE SEQUENCE [LARGE SCALE GENOMIC DNA]</scope>
    <source>
        <strain evidence="4">PP-638</strain>
        <strain evidence="3">PP2-638</strain>
    </source>
</reference>
<evidence type="ECO:0000313" key="4">
    <source>
        <dbReference type="Proteomes" id="UP000094761"/>
    </source>
</evidence>
<dbReference type="OrthoDB" id="8611879at2"/>
<protein>
    <submittedName>
        <fullName evidence="3">Uncharacterized protein</fullName>
    </submittedName>
</protein>
<dbReference type="Proteomes" id="UP000094761">
    <property type="component" value="Unassembled WGS sequence"/>
</dbReference>
<gene>
    <name evidence="3" type="ORF">AZ468_16165</name>
    <name evidence="2" type="ORF">OPW20_09300</name>
</gene>
<dbReference type="EMBL" id="LUAX01000007">
    <property type="protein sequence ID" value="OAM97092.1"/>
    <property type="molecule type" value="Genomic_DNA"/>
</dbReference>
<dbReference type="Proteomes" id="UP001150001">
    <property type="component" value="Unassembled WGS sequence"/>
</dbReference>
<feature type="region of interest" description="Disordered" evidence="1">
    <location>
        <begin position="1"/>
        <end position="54"/>
    </location>
</feature>
<comment type="caution">
    <text evidence="3">The sequence shown here is derived from an EMBL/GenBank/DDBJ whole genome shotgun (WGS) entry which is preliminary data.</text>
</comment>
<dbReference type="EMBL" id="JAPFIT010000012">
    <property type="protein sequence ID" value="MDC5740264.1"/>
    <property type="molecule type" value="Genomic_DNA"/>
</dbReference>
<evidence type="ECO:0000313" key="3">
    <source>
        <dbReference type="EMBL" id="OAM97092.1"/>
    </source>
</evidence>
<dbReference type="AlphaFoldDB" id="A0A178J4S7"/>
<name>A0A178J4S7_9VIBR</name>